<dbReference type="PANTHER" id="PTHR12352">
    <property type="entry name" value="SECRETED MODULAR CALCIUM-BINDING PROTEIN"/>
    <property type="match status" value="1"/>
</dbReference>
<reference evidence="20 21" key="1">
    <citation type="journal article" date="2021" name="Cell">
        <title>Tracing the genetic footprints of vertebrate landing in non-teleost ray-finned fishes.</title>
        <authorList>
            <person name="Bi X."/>
            <person name="Wang K."/>
            <person name="Yang L."/>
            <person name="Pan H."/>
            <person name="Jiang H."/>
            <person name="Wei Q."/>
            <person name="Fang M."/>
            <person name="Yu H."/>
            <person name="Zhu C."/>
            <person name="Cai Y."/>
            <person name="He Y."/>
            <person name="Gan X."/>
            <person name="Zeng H."/>
            <person name="Yu D."/>
            <person name="Zhu Y."/>
            <person name="Jiang H."/>
            <person name="Qiu Q."/>
            <person name="Yang H."/>
            <person name="Zhang Y.E."/>
            <person name="Wang W."/>
            <person name="Zhu M."/>
            <person name="He S."/>
            <person name="Zhang G."/>
        </authorList>
    </citation>
    <scope>NUCLEOTIDE SEQUENCE [LARGE SCALE GENOMIC DNA]</scope>
    <source>
        <strain evidence="20">Bchr_013</strain>
    </source>
</reference>
<evidence type="ECO:0000256" key="12">
    <source>
        <dbReference type="PROSITE-ProRule" id="PRU00076"/>
    </source>
</evidence>
<dbReference type="InterPro" id="IPR018097">
    <property type="entry name" value="EGF_Ca-bd_CS"/>
</dbReference>
<evidence type="ECO:0000313" key="20">
    <source>
        <dbReference type="EMBL" id="KAG2457794.1"/>
    </source>
</evidence>
<keyword evidence="4 12" id="KW-0245">EGF-like domain</keyword>
<evidence type="ECO:0000256" key="9">
    <source>
        <dbReference type="ARBA" id="ARBA00022889"/>
    </source>
</evidence>
<feature type="region of interest" description="Disordered" evidence="15">
    <location>
        <begin position="1396"/>
        <end position="1415"/>
    </location>
</feature>
<evidence type="ECO:0000256" key="13">
    <source>
        <dbReference type="PROSITE-ProRule" id="PRU00461"/>
    </source>
</evidence>
<organism evidence="20 21">
    <name type="scientific">Polypterus senegalus</name>
    <name type="common">Senegal bichir</name>
    <dbReference type="NCBI Taxonomy" id="55291"/>
    <lineage>
        <taxon>Eukaryota</taxon>
        <taxon>Metazoa</taxon>
        <taxon>Chordata</taxon>
        <taxon>Craniata</taxon>
        <taxon>Vertebrata</taxon>
        <taxon>Euteleostomi</taxon>
        <taxon>Actinopterygii</taxon>
        <taxon>Polypteriformes</taxon>
        <taxon>Polypteridae</taxon>
        <taxon>Polypterus</taxon>
    </lineage>
</organism>
<feature type="disulfide bond" evidence="14">
    <location>
        <begin position="1295"/>
        <end position="1302"/>
    </location>
</feature>
<feature type="region of interest" description="Disordered" evidence="15">
    <location>
        <begin position="577"/>
        <end position="605"/>
    </location>
</feature>
<dbReference type="PROSITE" id="PS51220">
    <property type="entry name" value="NIDO"/>
    <property type="match status" value="1"/>
</dbReference>
<feature type="repeat" description="LDL-receptor class B" evidence="13">
    <location>
        <begin position="1643"/>
        <end position="1687"/>
    </location>
</feature>
<dbReference type="SMART" id="SM00179">
    <property type="entry name" value="EGF_CA"/>
    <property type="match status" value="3"/>
</dbReference>
<evidence type="ECO:0000259" key="19">
    <source>
        <dbReference type="PROSITE" id="PS51220"/>
    </source>
</evidence>
<feature type="region of interest" description="Disordered" evidence="15">
    <location>
        <begin position="1745"/>
        <end position="1786"/>
    </location>
</feature>
<dbReference type="GO" id="GO:0007160">
    <property type="term" value="P:cell-matrix adhesion"/>
    <property type="evidence" value="ECO:0007669"/>
    <property type="project" value="InterPro"/>
</dbReference>
<keyword evidence="3" id="KW-0272">Extracellular matrix</keyword>
<evidence type="ECO:0000259" key="18">
    <source>
        <dbReference type="PROSITE" id="PS51162"/>
    </source>
</evidence>
<evidence type="ECO:0000256" key="15">
    <source>
        <dbReference type="SAM" id="MobiDB-lite"/>
    </source>
</evidence>
<gene>
    <name evidence="20" type="primary">Nid2</name>
    <name evidence="20" type="ORF">GTO96_0012152</name>
</gene>
<feature type="repeat" description="LDL-receptor class B" evidence="13">
    <location>
        <begin position="1556"/>
        <end position="1599"/>
    </location>
</feature>
<dbReference type="Proteomes" id="UP000886611">
    <property type="component" value="Unassembled WGS sequence"/>
</dbReference>
<dbReference type="PROSITE" id="PS50026">
    <property type="entry name" value="EGF_3"/>
    <property type="match status" value="4"/>
</dbReference>
<dbReference type="Pfam" id="PF12947">
    <property type="entry name" value="EGF_3"/>
    <property type="match status" value="2"/>
</dbReference>
<dbReference type="PROSITE" id="PS51120">
    <property type="entry name" value="LDLRB"/>
    <property type="match status" value="3"/>
</dbReference>
<feature type="non-terminal residue" evidence="20">
    <location>
        <position position="1"/>
    </location>
</feature>
<dbReference type="Pfam" id="PF07474">
    <property type="entry name" value="G2F"/>
    <property type="match status" value="1"/>
</dbReference>
<dbReference type="InterPro" id="IPR001881">
    <property type="entry name" value="EGF-like_Ca-bd_dom"/>
</dbReference>
<dbReference type="SMART" id="SM00682">
    <property type="entry name" value="G2F"/>
    <property type="match status" value="1"/>
</dbReference>
<evidence type="ECO:0000256" key="10">
    <source>
        <dbReference type="ARBA" id="ARBA00023157"/>
    </source>
</evidence>
<protein>
    <submittedName>
        <fullName evidence="20">NID2 protein</fullName>
    </submittedName>
</protein>
<dbReference type="FunFam" id="2.120.10.30:FF:000241">
    <property type="entry name" value="Low-density lipoprotein receptor-related protein 6"/>
    <property type="match status" value="1"/>
</dbReference>
<dbReference type="InterPro" id="IPR026823">
    <property type="entry name" value="cEGF"/>
</dbReference>
<evidence type="ECO:0000256" key="1">
    <source>
        <dbReference type="ARBA" id="ARBA00004302"/>
    </source>
</evidence>
<dbReference type="SMART" id="SM00181">
    <property type="entry name" value="EGF"/>
    <property type="match status" value="4"/>
</dbReference>
<feature type="compositionally biased region" description="Acidic residues" evidence="15">
    <location>
        <begin position="499"/>
        <end position="519"/>
    </location>
</feature>
<feature type="repeat" description="LDL-receptor class B" evidence="13">
    <location>
        <begin position="1600"/>
        <end position="1642"/>
    </location>
</feature>
<feature type="domain" description="Thyroglobulin type-1" evidence="18">
    <location>
        <begin position="1067"/>
        <end position="1133"/>
    </location>
</feature>
<keyword evidence="8" id="KW-0084">Basement membrane</keyword>
<dbReference type="PROSITE" id="PS00484">
    <property type="entry name" value="THYROGLOBULIN_1_1"/>
    <property type="match status" value="5"/>
</dbReference>
<dbReference type="PROSITE" id="PS50993">
    <property type="entry name" value="NIDOGEN_G2"/>
    <property type="match status" value="1"/>
</dbReference>
<evidence type="ECO:0000256" key="11">
    <source>
        <dbReference type="ARBA" id="ARBA00023180"/>
    </source>
</evidence>
<dbReference type="SUPFAM" id="SSF54511">
    <property type="entry name" value="GFP-like"/>
    <property type="match status" value="1"/>
</dbReference>
<feature type="domain" description="Thyroglobulin type-1" evidence="18">
    <location>
        <begin position="1336"/>
        <end position="1408"/>
    </location>
</feature>
<comment type="caution">
    <text evidence="12">Lacks conserved residue(s) required for the propagation of feature annotation.</text>
</comment>
<dbReference type="Gene3D" id="2.10.25.10">
    <property type="entry name" value="Laminin"/>
    <property type="match status" value="3"/>
</dbReference>
<dbReference type="GO" id="GO:0005604">
    <property type="term" value="C:basement membrane"/>
    <property type="evidence" value="ECO:0007669"/>
    <property type="project" value="UniProtKB-SubCell"/>
</dbReference>
<dbReference type="CDD" id="cd00255">
    <property type="entry name" value="nidG2"/>
    <property type="match status" value="1"/>
</dbReference>
<proteinExistence type="predicted"/>
<sequence>MSAWQEYRRRAETGESIVQLLGPTQIEKNRYYVKSIGEAVQFLAVNELPLRGHNHEGGEEGLFLKFFEYTIKKDAKLAEIVKYIPDNAKYTSNVIQNEIIETLAKMVVKDIRTKYEKADSPGLCIKSDGTRDRCNIENLSVVIRFVQNSIPEEHLIGLIELNQLDAEYICNQILSHLSELGYRPDNLVCQCFNGTSVMSGARGGAQALLQNKVVTAIQREDLFPYGPGSGDSVLQDGDDETSEVVKLERRLYFYEAEFSDLYVGTNGIISMQDFPRETQYVDDGFPTEFPVIAPFLADIDTSEGKGKIYYRVDSSAEVLERAALEVKRGFPETTFKPSHVFIVTWDRVGLYEEPTRNSGPSNRVNTFQAVLPYDGTDTYALFLYPENELHFFGTRPKESYNVQLELPARVGFSRGELVNLRRDGPFYSLTGSEQTVKNLYQVGNAGVPGLWIFHIGSSFPFDNVVPPEIATHTSGGPTVVSLDRALSHPGQDSLFDGNIDSESEEYNVDPNYDDEEEEFPSPSLPDQPTAEGHEFPYESLPKPLTTESPLPVPYPHSDFGSLPEDETLKHDLALSTTEKQGDVFPEETTQSPAGHSATYLASPGPMVEVPTETDIPAIYPEEEIISLVHAKPPSAKNRHVVTVDEEVNFDTGVFVYTTENKETCAQFERQCSQHGYCTDYSSGFCCHCTSGYYGNGRHCLPEGVPHRVNGKVSGQISVGISQVDLSNMDLHAYVVVSDGRAYTAISHVPEPAGWALMPVSTIGGLFGWLFALELPDHENGFSIAGAIFTRYAEITFYPGNEKLRVTQEVKGLDAENHLTVHTQIHGHVPFVPPGATVQIEPFKEIYHYHPSVVTSTSTQEYKVISAGGHSETFSYRISQNISYHDCRHAPKTVPDAQQLRLERVFVLYSKDEQVLRYAITNQIGPVGGDPKPVVENPCYSGTHECDMTAQCIPGDGLQYQCQCATGYRGDGTNCFDIDECAEALVSCGSQALCINLQGTHRCECQRGYEFASDGRTCVDVDECNHHNCHPHATCHNTPGSYNCRCLGGYDGDGFQCTPHPEVTSRPKTTCEQHRDSLLVARPGVGAYIPQCDEEGSYQPLQCHGSTGYCWCVDSRGQQRPGTRTSPGKAPPRCELPDVPSRLKTACEQHRDNLQAELNQRGSQPIVGAYIPQCDEEGNYRPLQCHGSTGYCWCVDSRGQELPGTRTPPGSTLSVCVVPVPSRPKTACEHHRDSLQSELSPRGARPSLETTQRPKTACEQHRDRLLAEQNSQEGIPFEGVYIPQCDEAGSYRPLQCHESTSHCWCVDAKGQERPGTRTYPGTSPANCDQPAATSRPKTACERHRDTLLAQLSTQGRLAFLGAYIPQCEEDGSFQPLQCHGSTGHCWCVDSTGVERPGTRTVPGTPPVNCNQPEPTQRPATMCERWRSSLLEHYGGQPAPHHYIPQCDDLGNFSPLQCYGDNSYCWCVDAQGREVSGTRSHSGIIPACLPTVPPPTLQPTPRPDVTPPPLGTVLLYAQGQQIGSLPLNGTRINKEKAAVVLALHGSIVVGIDYDCRERMVYWTDVAGRTISRASLQVGSEPEIIINSGLLSPEGLAVDHVRRKMFWVDSGMDKIETARLDGTERRVLFDTDLVNPRAIVVDSHRGNLYWTDWNREAPKIETSTLDGENRRVLVSRDIGLPNALTFDHFRKQICWADAGTKRLECILPDGSGRHAIHSNLNYPFGMTVHSNHFYYTDWRREKVRQTLEDRSMHRAESAGAKKGGNGPKRPPRPSSTADISKDQQTQGGV</sequence>
<dbReference type="SMART" id="SM00211">
    <property type="entry name" value="TY"/>
    <property type="match status" value="5"/>
</dbReference>
<feature type="domain" description="EGF-like" evidence="16">
    <location>
        <begin position="660"/>
        <end position="700"/>
    </location>
</feature>
<name>A0A8X7WY69_POLSE</name>
<dbReference type="PROSITE" id="PS01186">
    <property type="entry name" value="EGF_2"/>
    <property type="match status" value="3"/>
</dbReference>
<dbReference type="InterPro" id="IPR011042">
    <property type="entry name" value="6-blade_b-propeller_TolB-like"/>
</dbReference>
<dbReference type="InterPro" id="IPR006605">
    <property type="entry name" value="G2_nidogen/fibulin_G2F"/>
</dbReference>
<keyword evidence="5" id="KW-0732">Signal</keyword>
<dbReference type="InterPro" id="IPR000716">
    <property type="entry name" value="Thyroglobulin_1"/>
</dbReference>
<keyword evidence="7" id="KW-0106">Calcium</keyword>
<feature type="domain" description="Nidogen G2 beta-barrel" evidence="17">
    <location>
        <begin position="704"/>
        <end position="933"/>
    </location>
</feature>
<feature type="disulfide bond" evidence="14">
    <location>
        <begin position="1102"/>
        <end position="1109"/>
    </location>
</feature>
<evidence type="ECO:0000256" key="14">
    <source>
        <dbReference type="PROSITE-ProRule" id="PRU00500"/>
    </source>
</evidence>
<dbReference type="FunFam" id="2.10.25.10:FF:000139">
    <property type="entry name" value="Fibulin-1"/>
    <property type="match status" value="1"/>
</dbReference>
<evidence type="ECO:0000313" key="21">
    <source>
        <dbReference type="Proteomes" id="UP000886611"/>
    </source>
</evidence>
<dbReference type="PROSITE" id="PS51162">
    <property type="entry name" value="THYROGLOBULIN_1_2"/>
    <property type="match status" value="5"/>
</dbReference>
<dbReference type="PANTHER" id="PTHR12352:SF3">
    <property type="entry name" value="NIDOGEN-2"/>
    <property type="match status" value="1"/>
</dbReference>
<dbReference type="InterPro" id="IPR000033">
    <property type="entry name" value="LDLR_classB_rpt"/>
</dbReference>
<dbReference type="Pfam" id="PF06119">
    <property type="entry name" value="NIDO"/>
    <property type="match status" value="1"/>
</dbReference>
<dbReference type="Pfam" id="PF12662">
    <property type="entry name" value="cEGF"/>
    <property type="match status" value="1"/>
</dbReference>
<feature type="disulfide bond" evidence="14">
    <location>
        <begin position="1377"/>
        <end position="1384"/>
    </location>
</feature>
<feature type="domain" description="EGF-like" evidence="16">
    <location>
        <begin position="1019"/>
        <end position="1055"/>
    </location>
</feature>
<dbReference type="GO" id="GO:0005615">
    <property type="term" value="C:extracellular space"/>
    <property type="evidence" value="ECO:0007669"/>
    <property type="project" value="TreeGrafter"/>
</dbReference>
<comment type="caution">
    <text evidence="20">The sequence shown here is derived from an EMBL/GenBank/DDBJ whole genome shotgun (WGS) entry which is preliminary data.</text>
</comment>
<evidence type="ECO:0000256" key="8">
    <source>
        <dbReference type="ARBA" id="ARBA00022869"/>
    </source>
</evidence>
<feature type="non-terminal residue" evidence="20">
    <location>
        <position position="1786"/>
    </location>
</feature>
<accession>A0A8X7WY69</accession>
<dbReference type="InterPro" id="IPR024731">
    <property type="entry name" value="NELL2-like_EGF"/>
</dbReference>
<feature type="domain" description="Thyroglobulin type-1" evidence="18">
    <location>
        <begin position="1143"/>
        <end position="1215"/>
    </location>
</feature>
<feature type="domain" description="Thyroglobulin type-1" evidence="18">
    <location>
        <begin position="1254"/>
        <end position="1326"/>
    </location>
</feature>
<dbReference type="Pfam" id="PF14291">
    <property type="entry name" value="DUF4371"/>
    <property type="match status" value="1"/>
</dbReference>
<evidence type="ECO:0000256" key="6">
    <source>
        <dbReference type="ARBA" id="ARBA00022737"/>
    </source>
</evidence>
<dbReference type="CDD" id="cd00191">
    <property type="entry name" value="TY"/>
    <property type="match status" value="5"/>
</dbReference>
<dbReference type="FunFam" id="2.10.25.10:FF:000038">
    <property type="entry name" value="Fibrillin 2"/>
    <property type="match status" value="1"/>
</dbReference>
<feature type="domain" description="EGF-like" evidence="16">
    <location>
        <begin position="976"/>
        <end position="1018"/>
    </location>
</feature>
<dbReference type="InterPro" id="IPR036857">
    <property type="entry name" value="Thyroglobulin_1_sf"/>
</dbReference>
<dbReference type="PROSITE" id="PS00010">
    <property type="entry name" value="ASX_HYDROXYL"/>
    <property type="match status" value="2"/>
</dbReference>
<evidence type="ECO:0000256" key="3">
    <source>
        <dbReference type="ARBA" id="ARBA00022530"/>
    </source>
</evidence>
<dbReference type="SMART" id="SM00539">
    <property type="entry name" value="NIDO"/>
    <property type="match status" value="1"/>
</dbReference>
<dbReference type="GO" id="GO:0005509">
    <property type="term" value="F:calcium ion binding"/>
    <property type="evidence" value="ECO:0007669"/>
    <property type="project" value="InterPro"/>
</dbReference>
<dbReference type="SUPFAM" id="SSF57610">
    <property type="entry name" value="Thyroglobulin type-1 domain"/>
    <property type="match status" value="5"/>
</dbReference>
<feature type="compositionally biased region" description="Polar residues" evidence="15">
    <location>
        <begin position="1773"/>
        <end position="1786"/>
    </location>
</feature>
<keyword evidence="2" id="KW-0964">Secreted</keyword>
<dbReference type="Gene3D" id="2.40.155.10">
    <property type="entry name" value="Green fluorescent protein"/>
    <property type="match status" value="1"/>
</dbReference>
<evidence type="ECO:0000256" key="4">
    <source>
        <dbReference type="ARBA" id="ARBA00022536"/>
    </source>
</evidence>
<evidence type="ECO:0000259" key="17">
    <source>
        <dbReference type="PROSITE" id="PS50993"/>
    </source>
</evidence>
<feature type="disulfide bond" evidence="14">
    <location>
        <begin position="1456"/>
        <end position="1463"/>
    </location>
</feature>
<feature type="domain" description="NIDO" evidence="19">
    <location>
        <begin position="294"/>
        <end position="458"/>
    </location>
</feature>
<dbReference type="InterPro" id="IPR051950">
    <property type="entry name" value="Dev_reg/Prot_inhib"/>
</dbReference>
<dbReference type="SUPFAM" id="SSF63825">
    <property type="entry name" value="YWTD domain"/>
    <property type="match status" value="1"/>
</dbReference>
<dbReference type="InterPro" id="IPR003886">
    <property type="entry name" value="NIDO_dom"/>
</dbReference>
<feature type="domain" description="EGF-like" evidence="16">
    <location>
        <begin position="934"/>
        <end position="975"/>
    </location>
</feature>
<dbReference type="Pfam" id="PF00086">
    <property type="entry name" value="Thyroglobulin_1"/>
    <property type="match status" value="5"/>
</dbReference>
<dbReference type="InterPro" id="IPR009030">
    <property type="entry name" value="Growth_fac_rcpt_cys_sf"/>
</dbReference>
<dbReference type="Pfam" id="PF00058">
    <property type="entry name" value="Ldl_recept_b"/>
    <property type="match status" value="3"/>
</dbReference>
<dbReference type="InterPro" id="IPR000742">
    <property type="entry name" value="EGF"/>
</dbReference>
<keyword evidence="10 14" id="KW-1015">Disulfide bond</keyword>
<dbReference type="SMART" id="SM00135">
    <property type="entry name" value="LY"/>
    <property type="match status" value="4"/>
</dbReference>
<dbReference type="SUPFAM" id="SSF57184">
    <property type="entry name" value="Growth factor receptor domain"/>
    <property type="match status" value="1"/>
</dbReference>
<feature type="region of interest" description="Disordered" evidence="15">
    <location>
        <begin position="1226"/>
        <end position="1259"/>
    </location>
</feature>
<comment type="subcellular location">
    <subcellularLocation>
        <location evidence="1">Secreted</location>
        <location evidence="1">Extracellular space</location>
        <location evidence="1">Extracellular matrix</location>
        <location evidence="1">Basement membrane</location>
    </subcellularLocation>
</comment>
<keyword evidence="6" id="KW-0677">Repeat</keyword>
<dbReference type="InterPro" id="IPR009017">
    <property type="entry name" value="GFP"/>
</dbReference>
<evidence type="ECO:0000256" key="7">
    <source>
        <dbReference type="ARBA" id="ARBA00022837"/>
    </source>
</evidence>
<dbReference type="Gene3D" id="2.120.10.30">
    <property type="entry name" value="TolB, C-terminal domain"/>
    <property type="match status" value="1"/>
</dbReference>
<feature type="domain" description="Thyroglobulin type-1" evidence="18">
    <location>
        <begin position="1418"/>
        <end position="1486"/>
    </location>
</feature>
<dbReference type="FunFam" id="4.10.800.10:FF:000001">
    <property type="entry name" value="Testican-3 isoform 2"/>
    <property type="match status" value="1"/>
</dbReference>
<evidence type="ECO:0000256" key="2">
    <source>
        <dbReference type="ARBA" id="ARBA00022525"/>
    </source>
</evidence>
<dbReference type="InterPro" id="IPR025398">
    <property type="entry name" value="DUF4371"/>
</dbReference>
<feature type="disulfide bond" evidence="14">
    <location>
        <begin position="1184"/>
        <end position="1191"/>
    </location>
</feature>
<dbReference type="EMBL" id="JAATIS010008546">
    <property type="protein sequence ID" value="KAG2457794.1"/>
    <property type="molecule type" value="Genomic_DNA"/>
</dbReference>
<evidence type="ECO:0000259" key="16">
    <source>
        <dbReference type="PROSITE" id="PS50026"/>
    </source>
</evidence>
<keyword evidence="21" id="KW-1185">Reference proteome</keyword>
<dbReference type="InterPro" id="IPR000152">
    <property type="entry name" value="EGF-type_Asp/Asn_hydroxyl_site"/>
</dbReference>
<dbReference type="PROSITE" id="PS01187">
    <property type="entry name" value="EGF_CA"/>
    <property type="match status" value="1"/>
</dbReference>
<dbReference type="CDD" id="cd00054">
    <property type="entry name" value="EGF_CA"/>
    <property type="match status" value="2"/>
</dbReference>
<feature type="region of interest" description="Disordered" evidence="15">
    <location>
        <begin position="487"/>
        <end position="564"/>
    </location>
</feature>
<evidence type="ECO:0000256" key="5">
    <source>
        <dbReference type="ARBA" id="ARBA00022729"/>
    </source>
</evidence>
<keyword evidence="11" id="KW-0325">Glycoprotein</keyword>
<dbReference type="Gene3D" id="4.10.800.10">
    <property type="entry name" value="Thyroglobulin type-1"/>
    <property type="match status" value="5"/>
</dbReference>
<keyword evidence="9" id="KW-0130">Cell adhesion</keyword>